<dbReference type="InterPro" id="IPR036098">
    <property type="entry name" value="Thymidylate_synthase_ThyX_sf"/>
</dbReference>
<dbReference type="EMBL" id="KP790010">
    <property type="protein sequence ID" value="AKC02970.1"/>
    <property type="molecule type" value="Genomic_DNA"/>
</dbReference>
<dbReference type="GO" id="GO:0070402">
    <property type="term" value="F:NADPH binding"/>
    <property type="evidence" value="ECO:0007669"/>
    <property type="project" value="TreeGrafter"/>
</dbReference>
<dbReference type="GeneID" id="26794048"/>
<dbReference type="GO" id="GO:0050797">
    <property type="term" value="F:thymidylate synthase (FAD) activity"/>
    <property type="evidence" value="ECO:0007669"/>
    <property type="project" value="InterPro"/>
</dbReference>
<dbReference type="Proteomes" id="UP000033017">
    <property type="component" value="Segment"/>
</dbReference>
<dbReference type="PROSITE" id="PS51331">
    <property type="entry name" value="THYX"/>
    <property type="match status" value="1"/>
</dbReference>
<dbReference type="CDD" id="cd20175">
    <property type="entry name" value="ThyX"/>
    <property type="match status" value="1"/>
</dbReference>
<dbReference type="GO" id="GO:0006231">
    <property type="term" value="P:dTMP biosynthetic process"/>
    <property type="evidence" value="ECO:0007669"/>
    <property type="project" value="InterPro"/>
</dbReference>
<dbReference type="SUPFAM" id="SSF69796">
    <property type="entry name" value="Thymidylate synthase-complementing protein Thy1"/>
    <property type="match status" value="1"/>
</dbReference>
<evidence type="ECO:0000313" key="2">
    <source>
        <dbReference type="Proteomes" id="UP000033017"/>
    </source>
</evidence>
<gene>
    <name evidence="1" type="ORF">GordDuk1_42</name>
</gene>
<accession>A0A0E3T833</accession>
<dbReference type="GO" id="GO:0004799">
    <property type="term" value="F:thymidylate synthase activity"/>
    <property type="evidence" value="ECO:0007669"/>
    <property type="project" value="TreeGrafter"/>
</dbReference>
<dbReference type="RefSeq" id="YP_009222495.1">
    <property type="nucleotide sequence ID" value="NC_029060.1"/>
</dbReference>
<dbReference type="PANTHER" id="PTHR34934:SF1">
    <property type="entry name" value="FLAVIN-DEPENDENT THYMIDYLATE SYNTHASE"/>
    <property type="match status" value="1"/>
</dbReference>
<dbReference type="GO" id="GO:0050660">
    <property type="term" value="F:flavin adenine dinucleotide binding"/>
    <property type="evidence" value="ECO:0007669"/>
    <property type="project" value="InterPro"/>
</dbReference>
<reference evidence="1 2" key="1">
    <citation type="journal article" date="2015" name="Sci. Rep.">
        <title>Bacteriophages of wastewater foaming-associated filamentous Gordonia reduce host levels in raw activated sludge.</title>
        <authorList>
            <person name="Liu M."/>
            <person name="Gill J.J."/>
            <person name="Young R."/>
            <person name="Summer E.J."/>
        </authorList>
    </citation>
    <scope>NUCLEOTIDE SEQUENCE [LARGE SCALE GENOMIC DNA]</scope>
</reference>
<dbReference type="HAMAP" id="MF_01408">
    <property type="entry name" value="ThyX"/>
    <property type="match status" value="1"/>
</dbReference>
<organism evidence="1 2">
    <name type="scientific">Gordonia phage GordDuk1</name>
    <dbReference type="NCBI Taxonomy" id="1622191"/>
    <lineage>
        <taxon>Viruses</taxon>
        <taxon>Duplodnaviria</taxon>
        <taxon>Heunggongvirae</taxon>
        <taxon>Uroviricota</taxon>
        <taxon>Caudoviricetes</taxon>
        <taxon>Gordtnkvirus</taxon>
        <taxon>Gordtnkvirus gordtnk2</taxon>
    </lineage>
</organism>
<dbReference type="PANTHER" id="PTHR34934">
    <property type="entry name" value="FLAVIN-DEPENDENT THYMIDYLATE SYNTHASE"/>
    <property type="match status" value="1"/>
</dbReference>
<name>A0A0E3T833_9CAUD</name>
<dbReference type="Pfam" id="PF02511">
    <property type="entry name" value="Thy1"/>
    <property type="match status" value="1"/>
</dbReference>
<dbReference type="KEGG" id="vg:26794048"/>
<evidence type="ECO:0000313" key="1">
    <source>
        <dbReference type="EMBL" id="AKC02970.1"/>
    </source>
</evidence>
<dbReference type="Gene3D" id="3.30.1360.170">
    <property type="match status" value="1"/>
</dbReference>
<protein>
    <submittedName>
        <fullName evidence="1">Thymidylate synthase ThyX</fullName>
    </submittedName>
</protein>
<dbReference type="InterPro" id="IPR003669">
    <property type="entry name" value="Thymidylate_synthase_ThyX"/>
</dbReference>
<dbReference type="NCBIfam" id="TIGR02170">
    <property type="entry name" value="thyX"/>
    <property type="match status" value="1"/>
</dbReference>
<sequence length="275" mass="31278">MPTRPVTSEVSLMSITMPFSPDVFSQNGMEVERTHKSTNIIEFAGRGCYQSFNKPNDATRKQEDYIKNIIEQKHFSVLEHVQCSFYLTGISRNFTHELVRHRHFSFSELSGRYVDPLKNGLGYVVPPLVRDDPQIANIIDGVYCQAEDAYEAILKKLEENGITGKKAREAARSVMPGSLETRIVVSGNLRSWMEFVSKRDHEAADAEMQEVAGAIYRELMCVVPEVFAPEVREEWDEQFCQRVNSYDLGPFSFFKDPKSGEIYSNPMPSDSDEPA</sequence>
<proteinExistence type="inferred from homology"/>